<dbReference type="Pfam" id="PF01609">
    <property type="entry name" value="DDE_Tnp_1"/>
    <property type="match status" value="1"/>
</dbReference>
<dbReference type="InterPro" id="IPR002559">
    <property type="entry name" value="Transposase_11"/>
</dbReference>
<dbReference type="GO" id="GO:0004803">
    <property type="term" value="F:transposase activity"/>
    <property type="evidence" value="ECO:0007669"/>
    <property type="project" value="InterPro"/>
</dbReference>
<protein>
    <recommendedName>
        <fullName evidence="1">Transposase IS4-like domain-containing protein</fullName>
    </recommendedName>
</protein>
<evidence type="ECO:0000313" key="2">
    <source>
        <dbReference type="EMBL" id="GGG09345.1"/>
    </source>
</evidence>
<accession>A0A8J2Z7K7</accession>
<gene>
    <name evidence="2" type="ORF">GCM10010995_28720</name>
</gene>
<reference evidence="2" key="2">
    <citation type="submission" date="2020-09" db="EMBL/GenBank/DDBJ databases">
        <authorList>
            <person name="Sun Q."/>
            <person name="Zhou Y."/>
        </authorList>
    </citation>
    <scope>NUCLEOTIDE SEQUENCE</scope>
    <source>
        <strain evidence="2">CGMCC 1.15758</strain>
    </source>
</reference>
<dbReference type="EMBL" id="BMJS01000117">
    <property type="protein sequence ID" value="GGG09345.1"/>
    <property type="molecule type" value="Genomic_DNA"/>
</dbReference>
<dbReference type="RefSeq" id="WP_117004185.1">
    <property type="nucleotide sequence ID" value="NZ_BMJS01000117.1"/>
</dbReference>
<dbReference type="GO" id="GO:0006313">
    <property type="term" value="P:DNA transposition"/>
    <property type="evidence" value="ECO:0007669"/>
    <property type="project" value="InterPro"/>
</dbReference>
<organism evidence="2 3">
    <name type="scientific">Cysteiniphilum litorale</name>
    <dbReference type="NCBI Taxonomy" id="2056700"/>
    <lineage>
        <taxon>Bacteria</taxon>
        <taxon>Pseudomonadati</taxon>
        <taxon>Pseudomonadota</taxon>
        <taxon>Gammaproteobacteria</taxon>
        <taxon>Thiotrichales</taxon>
        <taxon>Fastidiosibacteraceae</taxon>
        <taxon>Cysteiniphilum</taxon>
    </lineage>
</organism>
<dbReference type="AlphaFoldDB" id="A0A8J2Z7K7"/>
<name>A0A8J2Z7K7_9GAMM</name>
<keyword evidence="3" id="KW-1185">Reference proteome</keyword>
<feature type="domain" description="Transposase IS4-like" evidence="1">
    <location>
        <begin position="189"/>
        <end position="359"/>
    </location>
</feature>
<comment type="caution">
    <text evidence="2">The sequence shown here is derived from an EMBL/GenBank/DDBJ whole genome shotgun (WGS) entry which is preliminary data.</text>
</comment>
<sequence length="434" mass="50295">MKHQFKKHLSIPSLLETVRKAFSKVSERDLSSKYSLVDCLMCGMAIFGMKYASLLKFDQDMRSEESEIKSNLRSLYQVGKAPSDTCLRERLDDIDYLELRPAFNALLSVLQRGKALEQYRFFGDYYLISSDGTGMFSSHEIHCDNCCVKNHRDGTKTYYHQMLCASIVHPDIKQVIPLAPEPIIKSDGNKKNDCERNAAKRLIERLRKEHPHLPMIFVEDALYANGPHIDELNKHNIRYILGVKPGDHAWLFDWVNASTLERLVIKKDGVTHEFEWINGAELNETRGDIKVNFLSYKETNKKGKVQRFTWVTDLELNRSNVFKIMKGARARWKIENETFNTLKNQGYNFEHNFGHGKNNLCSVFGFLMLLAFMVDQIQELSCPLFQAALEKHGRRSYLWERIRSAFFVTIIKSWEALYLYIAGKLKSPPIIDTC</sequence>
<proteinExistence type="predicted"/>
<dbReference type="Proteomes" id="UP000636949">
    <property type="component" value="Unassembled WGS sequence"/>
</dbReference>
<dbReference type="OrthoDB" id="6192860at2"/>
<evidence type="ECO:0000313" key="3">
    <source>
        <dbReference type="Proteomes" id="UP000636949"/>
    </source>
</evidence>
<evidence type="ECO:0000259" key="1">
    <source>
        <dbReference type="Pfam" id="PF01609"/>
    </source>
</evidence>
<reference evidence="2" key="1">
    <citation type="journal article" date="2014" name="Int. J. Syst. Evol. Microbiol.">
        <title>Complete genome sequence of Corynebacterium casei LMG S-19264T (=DSM 44701T), isolated from a smear-ripened cheese.</title>
        <authorList>
            <consortium name="US DOE Joint Genome Institute (JGI-PGF)"/>
            <person name="Walter F."/>
            <person name="Albersmeier A."/>
            <person name="Kalinowski J."/>
            <person name="Ruckert C."/>
        </authorList>
    </citation>
    <scope>NUCLEOTIDE SEQUENCE</scope>
    <source>
        <strain evidence="2">CGMCC 1.15758</strain>
    </source>
</reference>
<dbReference type="GO" id="GO:0003677">
    <property type="term" value="F:DNA binding"/>
    <property type="evidence" value="ECO:0007669"/>
    <property type="project" value="InterPro"/>
</dbReference>